<evidence type="ECO:0000313" key="2">
    <source>
        <dbReference type="EMBL" id="PRY45147.1"/>
    </source>
</evidence>
<dbReference type="EMBL" id="PVTF01000002">
    <property type="protein sequence ID" value="PRY45147.1"/>
    <property type="molecule type" value="Genomic_DNA"/>
</dbReference>
<sequence length="384" mass="42274">MSASHLEFHPLTFVQDRDGVTVGRFDVESYAVLPEDGAALLRRLFDGMPVAEAAAWYEAEFGEPIDMADFVEALRELEFLREDGEVVEVAPVRYRALGRAAFSPPAWLGYAALVTAAVLVMVARPELRPHGSSVFFTPSLVAVQVVLTFTQVPAVLFHEWFHVLAGRRLGVPSKLNVSRRLYFIVFETELNGLLSVPKSKRYLPFLAGVVADVLLFSALTLVAAVDDSAWGGRLALAIAYLVLLRLVWQSYLFLRTDLYYVLTTMAGCTNLHEAASAYLRNRFHRLPFVRKSTVDDSAFAPRDRQLAPWFALTSVAGVVFLLVTVLLAIVPVVLEFGARLWTALSGGTAGGAGFWDSAVAVLLIVVQLVLLTLVTDRRTDRTST</sequence>
<accession>A0A2T0THH7</accession>
<feature type="transmembrane region" description="Helical" evidence="1">
    <location>
        <begin position="105"/>
        <end position="123"/>
    </location>
</feature>
<feature type="transmembrane region" description="Helical" evidence="1">
    <location>
        <begin position="354"/>
        <end position="374"/>
    </location>
</feature>
<comment type="caution">
    <text evidence="2">The sequence shown here is derived from an EMBL/GenBank/DDBJ whole genome shotgun (WGS) entry which is preliminary data.</text>
</comment>
<feature type="transmembrane region" description="Helical" evidence="1">
    <location>
        <begin position="135"/>
        <end position="157"/>
    </location>
</feature>
<evidence type="ECO:0000256" key="1">
    <source>
        <dbReference type="SAM" id="Phobius"/>
    </source>
</evidence>
<dbReference type="RefSeq" id="WP_106186681.1">
    <property type="nucleotide sequence ID" value="NZ_PVTF01000002.1"/>
</dbReference>
<organism evidence="2 3">
    <name type="scientific">Umezawaea tangerina</name>
    <dbReference type="NCBI Taxonomy" id="84725"/>
    <lineage>
        <taxon>Bacteria</taxon>
        <taxon>Bacillati</taxon>
        <taxon>Actinomycetota</taxon>
        <taxon>Actinomycetes</taxon>
        <taxon>Pseudonocardiales</taxon>
        <taxon>Pseudonocardiaceae</taxon>
        <taxon>Umezawaea</taxon>
    </lineage>
</organism>
<proteinExistence type="predicted"/>
<dbReference type="AlphaFoldDB" id="A0A2T0THH7"/>
<feature type="transmembrane region" description="Helical" evidence="1">
    <location>
        <begin position="230"/>
        <end position="248"/>
    </location>
</feature>
<keyword evidence="3" id="KW-1185">Reference proteome</keyword>
<keyword evidence="1" id="KW-1133">Transmembrane helix</keyword>
<protein>
    <recommendedName>
        <fullName evidence="4">Peptide zinc metalloprotease protein</fullName>
    </recommendedName>
</protein>
<name>A0A2T0THH7_9PSEU</name>
<feature type="transmembrane region" description="Helical" evidence="1">
    <location>
        <begin position="309"/>
        <end position="334"/>
    </location>
</feature>
<reference evidence="2 3" key="1">
    <citation type="submission" date="2018-03" db="EMBL/GenBank/DDBJ databases">
        <title>Genomic Encyclopedia of Archaeal and Bacterial Type Strains, Phase II (KMG-II): from individual species to whole genera.</title>
        <authorList>
            <person name="Goeker M."/>
        </authorList>
    </citation>
    <scope>NUCLEOTIDE SEQUENCE [LARGE SCALE GENOMIC DNA]</scope>
    <source>
        <strain evidence="2 3">DSM 44720</strain>
    </source>
</reference>
<evidence type="ECO:0008006" key="4">
    <source>
        <dbReference type="Google" id="ProtNLM"/>
    </source>
</evidence>
<keyword evidence="1" id="KW-0812">Transmembrane</keyword>
<evidence type="ECO:0000313" key="3">
    <source>
        <dbReference type="Proteomes" id="UP000239494"/>
    </source>
</evidence>
<dbReference type="OrthoDB" id="4515621at2"/>
<feature type="transmembrane region" description="Helical" evidence="1">
    <location>
        <begin position="202"/>
        <end position="224"/>
    </location>
</feature>
<keyword evidence="1" id="KW-0472">Membrane</keyword>
<gene>
    <name evidence="2" type="ORF">CLV43_102712</name>
</gene>
<dbReference type="Proteomes" id="UP000239494">
    <property type="component" value="Unassembled WGS sequence"/>
</dbReference>